<dbReference type="Pfam" id="PF13598">
    <property type="entry name" value="DUF4139"/>
    <property type="match status" value="1"/>
</dbReference>
<feature type="signal peptide" evidence="3">
    <location>
        <begin position="1"/>
        <end position="18"/>
    </location>
</feature>
<reference evidence="6 7" key="1">
    <citation type="submission" date="2020-02" db="EMBL/GenBank/DDBJ databases">
        <title>Out from the shadows clarifying the taxonomy of the family Cryomorphaceae and related taxa by utilizing the GTDB taxonomic framework.</title>
        <authorList>
            <person name="Bowman J.P."/>
        </authorList>
    </citation>
    <scope>NUCLEOTIDE SEQUENCE [LARGE SCALE GENOMIC DNA]</scope>
    <source>
        <strain evidence="6 7">QSSC 1-22</strain>
    </source>
</reference>
<keyword evidence="3" id="KW-0732">Signal</keyword>
<feature type="compositionally biased region" description="Polar residues" evidence="2">
    <location>
        <begin position="405"/>
        <end position="416"/>
    </location>
</feature>
<proteinExistence type="predicted"/>
<dbReference type="InterPro" id="IPR025554">
    <property type="entry name" value="DUF4140"/>
</dbReference>
<dbReference type="InterPro" id="IPR037291">
    <property type="entry name" value="DUF4139"/>
</dbReference>
<dbReference type="EMBL" id="JAAGVY010000004">
    <property type="protein sequence ID" value="NEN22591.1"/>
    <property type="molecule type" value="Genomic_DNA"/>
</dbReference>
<keyword evidence="1" id="KW-0175">Coiled coil</keyword>
<accession>A0A7K3WNL1</accession>
<dbReference type="AlphaFoldDB" id="A0A7K3WNL1"/>
<gene>
    <name evidence="6" type="ORF">G3O08_03615</name>
</gene>
<dbReference type="Pfam" id="PF13715">
    <property type="entry name" value="CarbopepD_reg_2"/>
    <property type="match status" value="1"/>
</dbReference>
<feature type="domain" description="DUF4139" evidence="4">
    <location>
        <begin position="215"/>
        <end position="622"/>
    </location>
</feature>
<dbReference type="RefSeq" id="WP_163283319.1">
    <property type="nucleotide sequence ID" value="NZ_JAAGVY010000004.1"/>
</dbReference>
<keyword evidence="7" id="KW-1185">Reference proteome</keyword>
<name>A0A7K3WNL1_9FLAO</name>
<evidence type="ECO:0000256" key="3">
    <source>
        <dbReference type="SAM" id="SignalP"/>
    </source>
</evidence>
<evidence type="ECO:0000259" key="5">
    <source>
        <dbReference type="Pfam" id="PF13600"/>
    </source>
</evidence>
<comment type="caution">
    <text evidence="6">The sequence shown here is derived from an EMBL/GenBank/DDBJ whole genome shotgun (WGS) entry which is preliminary data.</text>
</comment>
<feature type="chain" id="PRO_5029850098" evidence="3">
    <location>
        <begin position="19"/>
        <end position="629"/>
    </location>
</feature>
<dbReference type="Gene3D" id="2.60.40.1120">
    <property type="entry name" value="Carboxypeptidase-like, regulatory domain"/>
    <property type="match status" value="1"/>
</dbReference>
<feature type="domain" description="DUF4140" evidence="5">
    <location>
        <begin position="32"/>
        <end position="121"/>
    </location>
</feature>
<dbReference type="NCBIfam" id="TIGR02231">
    <property type="entry name" value="mucoidy inhibitor MuiA family protein"/>
    <property type="match status" value="1"/>
</dbReference>
<feature type="region of interest" description="Disordered" evidence="2">
    <location>
        <begin position="398"/>
        <end position="421"/>
    </location>
</feature>
<dbReference type="PANTHER" id="PTHR31005:SF8">
    <property type="entry name" value="DUF4139 DOMAIN-CONTAINING PROTEIN"/>
    <property type="match status" value="1"/>
</dbReference>
<organism evidence="6 7">
    <name type="scientific">Cryomorpha ignava</name>
    <dbReference type="NCBI Taxonomy" id="101383"/>
    <lineage>
        <taxon>Bacteria</taxon>
        <taxon>Pseudomonadati</taxon>
        <taxon>Bacteroidota</taxon>
        <taxon>Flavobacteriia</taxon>
        <taxon>Flavobacteriales</taxon>
        <taxon>Cryomorphaceae</taxon>
        <taxon>Cryomorpha</taxon>
    </lineage>
</organism>
<protein>
    <submittedName>
        <fullName evidence="6">DUF4139 domain-containing protein</fullName>
    </submittedName>
</protein>
<evidence type="ECO:0000313" key="7">
    <source>
        <dbReference type="Proteomes" id="UP000486602"/>
    </source>
</evidence>
<evidence type="ECO:0000256" key="2">
    <source>
        <dbReference type="SAM" id="MobiDB-lite"/>
    </source>
</evidence>
<dbReference type="InterPro" id="IPR008969">
    <property type="entry name" value="CarboxyPept-like_regulatory"/>
</dbReference>
<evidence type="ECO:0000313" key="6">
    <source>
        <dbReference type="EMBL" id="NEN22591.1"/>
    </source>
</evidence>
<dbReference type="SUPFAM" id="SSF49464">
    <property type="entry name" value="Carboxypeptidase regulatory domain-like"/>
    <property type="match status" value="1"/>
</dbReference>
<evidence type="ECO:0000256" key="1">
    <source>
        <dbReference type="SAM" id="Coils"/>
    </source>
</evidence>
<dbReference type="Proteomes" id="UP000486602">
    <property type="component" value="Unassembled WGS sequence"/>
</dbReference>
<dbReference type="PANTHER" id="PTHR31005">
    <property type="entry name" value="DUF4139 DOMAIN-CONTAINING PROTEIN"/>
    <property type="match status" value="1"/>
</dbReference>
<sequence length="629" mass="69717">MKLLITAFAALFTTFLFAQSDTTKATSQIESVTIYFQGAQISRKAKVKLAAGKQTLVLTGITGQLNPERIEVKGGSGLTILSVNHRLQKPDNEKNKLVLAQSESQIKALENRIKTLLNRDNVYGVEERLLMENMNFQTKTSGATVTEIREAANFYRARLNEIGAAKLDLSNQLAQVRDSVKAINQNLSKISAGANILESEILVAVNCPSAFSGIVEFSYFVESAGWQPLYDFRVREITDPLQVVYNANVYQSSGEDWKNVDVTLSSGFPEMSGTAPELNPWYLNRPVYRPAPQSPRGQGSISGQITDAGTGEPLPYVNLSLLLNGSPMYQTTTSMDGRYALKPVKAGNYTIRAQYLGYQNADQGGIYVNANQNKVYDLNMYASQVQLEEVQIEGKPSANRAYGSQGLSKQSISSDEMSAPPPPALQLTPNQISYKIPTSYTIPSNGQDYLMAIKQEEVTADYIYQTIPKYDTDVYLIARIPNWSNLNLLSGNSSIYYQGAYTGDAFVDADFTGDTLQLSLGRDRNITISREGNKELNDKRIFGNTVKETVAWELKVRNNKPVPIKIEIIDQFPLSEIKTIEVNRGNYGGASLDDKTGKLTWIKTIPAANTEKILFDYELKYPVDVPVYK</sequence>
<feature type="coiled-coil region" evidence="1">
    <location>
        <begin position="92"/>
        <end position="119"/>
    </location>
</feature>
<dbReference type="InterPro" id="IPR011935">
    <property type="entry name" value="CHP02231"/>
</dbReference>
<evidence type="ECO:0000259" key="4">
    <source>
        <dbReference type="Pfam" id="PF13598"/>
    </source>
</evidence>
<dbReference type="Pfam" id="PF13600">
    <property type="entry name" value="DUF4140"/>
    <property type="match status" value="1"/>
</dbReference>